<accession>A0ABP0M6T9</accession>
<dbReference type="Gene3D" id="3.40.50.620">
    <property type="entry name" value="HUPs"/>
    <property type="match status" value="1"/>
</dbReference>
<keyword evidence="8 9" id="KW-0030">Aminoacyl-tRNA synthetase</keyword>
<dbReference type="NCBIfam" id="TIGR02420">
    <property type="entry name" value="dksA"/>
    <property type="match status" value="1"/>
</dbReference>
<evidence type="ECO:0000256" key="2">
    <source>
        <dbReference type="ARBA" id="ARBA00022598"/>
    </source>
</evidence>
<feature type="domain" description="Glutamyl/glutaminyl-tRNA synthetase class Ib catalytic" evidence="11">
    <location>
        <begin position="255"/>
        <end position="369"/>
    </location>
</feature>
<evidence type="ECO:0000256" key="8">
    <source>
        <dbReference type="ARBA" id="ARBA00023146"/>
    </source>
</evidence>
<dbReference type="SUPFAM" id="SSF52374">
    <property type="entry name" value="Nucleotidylyl transferase"/>
    <property type="match status" value="1"/>
</dbReference>
<dbReference type="PROSITE" id="PS01102">
    <property type="entry name" value="ZF_DKSA_1"/>
    <property type="match status" value="1"/>
</dbReference>
<dbReference type="InterPro" id="IPR012784">
    <property type="entry name" value="DksA_RNA_pol-bd"/>
</dbReference>
<dbReference type="SUPFAM" id="SSF57716">
    <property type="entry name" value="Glucocorticoid receptor-like (DNA-binding domain)"/>
    <property type="match status" value="1"/>
</dbReference>
<dbReference type="Pfam" id="PF01258">
    <property type="entry name" value="zf-dskA_traR"/>
    <property type="match status" value="1"/>
</dbReference>
<dbReference type="PANTHER" id="PTHR43311">
    <property type="entry name" value="GLUTAMATE--TRNA LIGASE"/>
    <property type="match status" value="1"/>
</dbReference>
<keyword evidence="5" id="KW-0863">Zinc-finger</keyword>
<evidence type="ECO:0000256" key="7">
    <source>
        <dbReference type="ARBA" id="ARBA00022840"/>
    </source>
</evidence>
<dbReference type="InterPro" id="IPR037187">
    <property type="entry name" value="DnaK_N"/>
</dbReference>
<dbReference type="SUPFAM" id="SSF109635">
    <property type="entry name" value="DnaK suppressor protein DksA, alpha-hairpin domain"/>
    <property type="match status" value="1"/>
</dbReference>
<keyword evidence="2 9" id="KW-0436">Ligase</keyword>
<keyword evidence="7 9" id="KW-0067">ATP-binding</keyword>
<evidence type="ECO:0000256" key="3">
    <source>
        <dbReference type="ARBA" id="ARBA00022723"/>
    </source>
</evidence>
<evidence type="ECO:0000256" key="4">
    <source>
        <dbReference type="ARBA" id="ARBA00022741"/>
    </source>
</evidence>
<dbReference type="NCBIfam" id="TIGR03838">
    <property type="entry name" value="queuosine_YadB"/>
    <property type="match status" value="1"/>
</dbReference>
<evidence type="ECO:0000259" key="12">
    <source>
        <dbReference type="Pfam" id="PF01258"/>
    </source>
</evidence>
<dbReference type="InterPro" id="IPR022380">
    <property type="entry name" value="Glu-Q_tRNA(Asp)_Synthase"/>
</dbReference>
<keyword evidence="1" id="KW-0963">Cytoplasm</keyword>
<sequence length="427" mass="47899">MASTARKKSTPKAVDSPFKNFTPYKPKKNEPYMSEAQMEHFREILQKWRQELMEEVDRTVHHMRDEAANFPDPADRATQEEEFSIELRTRDRERKLIKKIDQTIDRIDQEDFGYCDTCGIEIGLRRLEARPTATQCIDCKSLDEIKEKQLHGPLHAGSLLAATASYLDARSRGDSWLLRIDDLDHFRIIEGAESAILRSLEAHGLQWDGPVLRQSERIPAYEAALAQLGEDDRLFYCNCSRKALRELPIYPGTCRSQRRPREDCALRVRVDDAEIAFTDLIVGPQQERLGEAVGDFIVRRRDGLIAYQLATAVDDGEASISRVIRGGDLLDNTARQIFLMEALQLTVPSYGHLATLVYPDGAKLSKQSHAPGLDDASASANLADTLRRLGLNPPAGLSGAEPAELLSWATGVFDLSALSAVDVIYRH</sequence>
<name>A0ABP0M6T9_9DINO</name>
<keyword evidence="9" id="KW-0648">Protein biosynthesis</keyword>
<dbReference type="InterPro" id="IPR014729">
    <property type="entry name" value="Rossmann-like_a/b/a_fold"/>
</dbReference>
<comment type="similarity">
    <text evidence="9">Belongs to the class-I aminoacyl-tRNA synthetase family.</text>
</comment>
<proteinExistence type="inferred from homology"/>
<evidence type="ECO:0000313" key="15">
    <source>
        <dbReference type="Proteomes" id="UP001642464"/>
    </source>
</evidence>
<evidence type="ECO:0000259" key="13">
    <source>
        <dbReference type="Pfam" id="PF21157"/>
    </source>
</evidence>
<dbReference type="NCBIfam" id="NF004314">
    <property type="entry name" value="PRK05710.1-3"/>
    <property type="match status" value="1"/>
</dbReference>
<feature type="domain" description="Glutamyl/glutaminyl-tRNA synthetase class Ib catalytic" evidence="11">
    <location>
        <begin position="152"/>
        <end position="247"/>
    </location>
</feature>
<dbReference type="InterPro" id="IPR048489">
    <property type="entry name" value="DksA_N"/>
</dbReference>
<evidence type="ECO:0000256" key="1">
    <source>
        <dbReference type="ARBA" id="ARBA00022490"/>
    </source>
</evidence>
<gene>
    <name evidence="14" type="ORF">SCF082_LOCUS26480</name>
</gene>
<organism evidence="14 15">
    <name type="scientific">Durusdinium trenchii</name>
    <dbReference type="NCBI Taxonomy" id="1381693"/>
    <lineage>
        <taxon>Eukaryota</taxon>
        <taxon>Sar</taxon>
        <taxon>Alveolata</taxon>
        <taxon>Dinophyceae</taxon>
        <taxon>Suessiales</taxon>
        <taxon>Symbiodiniaceae</taxon>
        <taxon>Durusdinium</taxon>
    </lineage>
</organism>
<feature type="domain" description="DnaK suppressor protein DksA N-terminal" evidence="13">
    <location>
        <begin position="37"/>
        <end position="107"/>
    </location>
</feature>
<dbReference type="InterPro" id="IPR020058">
    <property type="entry name" value="Glu/Gln-tRNA-synth_Ib_cat-dom"/>
</dbReference>
<feature type="compositionally biased region" description="Basic residues" evidence="10">
    <location>
        <begin position="1"/>
        <end position="10"/>
    </location>
</feature>
<feature type="region of interest" description="Disordered" evidence="10">
    <location>
        <begin position="1"/>
        <end position="32"/>
    </location>
</feature>
<dbReference type="EMBL" id="CAXAMM010020058">
    <property type="protein sequence ID" value="CAK9047201.1"/>
    <property type="molecule type" value="Genomic_DNA"/>
</dbReference>
<keyword evidence="3" id="KW-0479">Metal-binding</keyword>
<keyword evidence="15" id="KW-1185">Reference proteome</keyword>
<dbReference type="PROSITE" id="PS51128">
    <property type="entry name" value="ZF_DKSA_2"/>
    <property type="match status" value="1"/>
</dbReference>
<dbReference type="InterPro" id="IPR000962">
    <property type="entry name" value="Znf_DskA_TraR"/>
</dbReference>
<dbReference type="Proteomes" id="UP001642464">
    <property type="component" value="Unassembled WGS sequence"/>
</dbReference>
<dbReference type="Pfam" id="PF00749">
    <property type="entry name" value="tRNA-synt_1c"/>
    <property type="match status" value="2"/>
</dbReference>
<evidence type="ECO:0000256" key="5">
    <source>
        <dbReference type="ARBA" id="ARBA00022771"/>
    </source>
</evidence>
<keyword evidence="4 9" id="KW-0547">Nucleotide-binding</keyword>
<evidence type="ECO:0000256" key="9">
    <source>
        <dbReference type="RuleBase" id="RU363037"/>
    </source>
</evidence>
<evidence type="ECO:0000259" key="11">
    <source>
        <dbReference type="Pfam" id="PF00749"/>
    </source>
</evidence>
<dbReference type="Gene3D" id="1.20.120.910">
    <property type="entry name" value="DksA, coiled-coil domain"/>
    <property type="match status" value="1"/>
</dbReference>
<dbReference type="InterPro" id="IPR020458">
    <property type="entry name" value="Znf_DskA_TraR_CS"/>
</dbReference>
<dbReference type="InterPro" id="IPR049940">
    <property type="entry name" value="GluQ/Sye"/>
</dbReference>
<dbReference type="HAMAP" id="MF_00926">
    <property type="entry name" value="DksA"/>
    <property type="match status" value="1"/>
</dbReference>
<keyword evidence="6" id="KW-0862">Zinc</keyword>
<comment type="caution">
    <text evidence="14">The sequence shown here is derived from an EMBL/GenBank/DDBJ whole genome shotgun (WGS) entry which is preliminary data.</text>
</comment>
<evidence type="ECO:0000256" key="10">
    <source>
        <dbReference type="SAM" id="MobiDB-lite"/>
    </source>
</evidence>
<feature type="domain" description="Zinc finger DksA/TraR C4-type" evidence="12">
    <location>
        <begin position="111"/>
        <end position="141"/>
    </location>
</feature>
<reference evidence="14 15" key="1">
    <citation type="submission" date="2024-02" db="EMBL/GenBank/DDBJ databases">
        <authorList>
            <person name="Chen Y."/>
            <person name="Shah S."/>
            <person name="Dougan E. K."/>
            <person name="Thang M."/>
            <person name="Chan C."/>
        </authorList>
    </citation>
    <scope>NUCLEOTIDE SEQUENCE [LARGE SCALE GENOMIC DNA]</scope>
</reference>
<protein>
    <submittedName>
        <fullName evidence="14">Glutamyl-Q tRNA(Asp) synthetase (Glu-Q-RSs)</fullName>
    </submittedName>
</protein>
<evidence type="ECO:0000256" key="6">
    <source>
        <dbReference type="ARBA" id="ARBA00022833"/>
    </source>
</evidence>
<dbReference type="Pfam" id="PF21157">
    <property type="entry name" value="DksA_N"/>
    <property type="match status" value="1"/>
</dbReference>
<evidence type="ECO:0000313" key="14">
    <source>
        <dbReference type="EMBL" id="CAK9047201.1"/>
    </source>
</evidence>
<dbReference type="PANTHER" id="PTHR43311:SF1">
    <property type="entry name" value="GLUTAMYL-Q TRNA(ASP) SYNTHETASE"/>
    <property type="match status" value="1"/>
</dbReference>